<dbReference type="SMART" id="SM00554">
    <property type="entry name" value="FAS1"/>
    <property type="match status" value="2"/>
</dbReference>
<evidence type="ECO:0000313" key="2">
    <source>
        <dbReference type="EMBL" id="MDI9862907.1"/>
    </source>
</evidence>
<dbReference type="RefSeq" id="WP_283368263.1">
    <property type="nucleotide sequence ID" value="NZ_JASHID010000001.1"/>
</dbReference>
<dbReference type="Gene3D" id="2.30.180.10">
    <property type="entry name" value="FAS1 domain"/>
    <property type="match status" value="2"/>
</dbReference>
<dbReference type="Pfam" id="PF02469">
    <property type="entry name" value="Fasciclin"/>
    <property type="match status" value="2"/>
</dbReference>
<dbReference type="InterPro" id="IPR036378">
    <property type="entry name" value="FAS1_dom_sf"/>
</dbReference>
<feature type="domain" description="FAS1" evidence="1">
    <location>
        <begin position="39"/>
        <end position="235"/>
    </location>
</feature>
<dbReference type="Proteomes" id="UP001236569">
    <property type="component" value="Unassembled WGS sequence"/>
</dbReference>
<reference evidence="2 3" key="1">
    <citation type="submission" date="2023-05" db="EMBL/GenBank/DDBJ databases">
        <title>Novel species of genus Flectobacillus isolated from stream in China.</title>
        <authorList>
            <person name="Lu H."/>
        </authorList>
    </citation>
    <scope>NUCLEOTIDE SEQUENCE [LARGE SCALE GENOMIC DNA]</scope>
    <source>
        <strain evidence="2 3">DC10W</strain>
    </source>
</reference>
<accession>A0ABT6YH29</accession>
<dbReference type="PANTHER" id="PTHR10900">
    <property type="entry name" value="PERIOSTIN-RELATED"/>
    <property type="match status" value="1"/>
</dbReference>
<protein>
    <submittedName>
        <fullName evidence="2">Fasciclin domain-containing protein</fullName>
    </submittedName>
</protein>
<keyword evidence="3" id="KW-1185">Reference proteome</keyword>
<evidence type="ECO:0000259" key="1">
    <source>
        <dbReference type="PROSITE" id="PS50213"/>
    </source>
</evidence>
<dbReference type="EMBL" id="JASHID010000001">
    <property type="protein sequence ID" value="MDI9862907.1"/>
    <property type="molecule type" value="Genomic_DNA"/>
</dbReference>
<gene>
    <name evidence="2" type="ORF">QM480_01120</name>
</gene>
<organism evidence="2 3">
    <name type="scientific">Flectobacillus longus</name>
    <dbReference type="NCBI Taxonomy" id="2984207"/>
    <lineage>
        <taxon>Bacteria</taxon>
        <taxon>Pseudomonadati</taxon>
        <taxon>Bacteroidota</taxon>
        <taxon>Cytophagia</taxon>
        <taxon>Cytophagales</taxon>
        <taxon>Flectobacillaceae</taxon>
        <taxon>Flectobacillus</taxon>
    </lineage>
</organism>
<dbReference type="SUPFAM" id="SSF82153">
    <property type="entry name" value="FAS1 domain"/>
    <property type="match status" value="2"/>
</dbReference>
<dbReference type="InterPro" id="IPR000782">
    <property type="entry name" value="FAS1_domain"/>
</dbReference>
<feature type="domain" description="FAS1" evidence="1">
    <location>
        <begin position="586"/>
        <end position="751"/>
    </location>
</feature>
<dbReference type="InterPro" id="IPR050904">
    <property type="entry name" value="Adhesion/Biosynth-related"/>
</dbReference>
<dbReference type="PROSITE" id="PS50213">
    <property type="entry name" value="FAS1"/>
    <property type="match status" value="2"/>
</dbReference>
<proteinExistence type="predicted"/>
<comment type="caution">
    <text evidence="2">The sequence shown here is derived from an EMBL/GenBank/DDBJ whole genome shotgun (WGS) entry which is preliminary data.</text>
</comment>
<evidence type="ECO:0000313" key="3">
    <source>
        <dbReference type="Proteomes" id="UP001236569"/>
    </source>
</evidence>
<name>A0ABT6YH29_9BACT</name>
<sequence>MMHRYSIRYWLVLSVLISTFLGSCTKEELDIYKRPETLEPPIYQVLTKRGNFKTLLGVIDKSGYQRTLSSAGYWTFFAPNDDAFNKYFTVSGQSLNAMDSTKAREIVQGLLVFNAFDKNRLADYQAPAGWQDSRSFRRKTAYYTGFYDEKSFDGNTFKSVATNRQNGNYIVGDNNNKHISYFTDEYLSARGLTAADYNYFYPNVSYSGFNVMNSKVVNADVFAENGMIHEIDDVPTVQPSIDEYIRNKPEYSVFRNLIEKYAATYGLNDAMTIKYANLTGKGDKVYVKNYNKQASSSKYLTFSPNCENFLKNAENDAQLDMWSIFVPTNDILTPYINSVLLENYKSLDAMPPGIIIDLINAHLFPSTVWPTKFQNSFNALGEEARFNANANVVEKKILSNAMFYGTNKVQESNLFSSVYSKSYLDPKYSMMTRILDMDWKNTILNPRVNYVLFMISDDLFKAAGYDYDISKSVANAANSEWGYTAPGTTTRTSGTSILANLQRIVATSVVYTPNKELDNLSGAGIIDAINGEYIRFDGNKVYSTGTKTAPLTVLSSKTASNGKVYYTSGVLNFAPANTIVVDPIGKDLATLATAQTSDFGYFFEYLKNSTVYTAATNAIANVSEGTFYTLFIPNNAAIQAAVNDGVLPGTGTGATKTPVYNPTSLLDKKKVEDFINYHILNKKAVATDGKESGAMETLLKDGNGDAVNVTVLNSKGAMSLSDAKLRKATVIVNKSNNLSNRAVIHLIDNYLKSN</sequence>
<dbReference type="PANTHER" id="PTHR10900:SF77">
    <property type="entry name" value="FI19380P1"/>
    <property type="match status" value="1"/>
</dbReference>
<dbReference type="PROSITE" id="PS51257">
    <property type="entry name" value="PROKAR_LIPOPROTEIN"/>
    <property type="match status" value="1"/>
</dbReference>